<feature type="region of interest" description="Disordered" evidence="1">
    <location>
        <begin position="123"/>
        <end position="204"/>
    </location>
</feature>
<feature type="compositionally biased region" description="Low complexity" evidence="1">
    <location>
        <begin position="188"/>
        <end position="204"/>
    </location>
</feature>
<proteinExistence type="predicted"/>
<evidence type="ECO:0000313" key="3">
    <source>
        <dbReference type="Proteomes" id="UP000290759"/>
    </source>
</evidence>
<comment type="caution">
    <text evidence="2">The sequence shown here is derived from an EMBL/GenBank/DDBJ whole genome shotgun (WGS) entry which is preliminary data.</text>
</comment>
<name>A0A4V1RU13_9HYPH</name>
<sequence>MSNLPDPLVSAEVDLRDFAYLPLDAVRLRDSDLAALSSGDGFRAAVLLWCTSWHQSPAASLPDDDRLLARYAGYGRDVDAWKAVRNEALRGYQLCSDGRLYHPLLAEKANEAWVSKQARRARTAAATATRSKGASSPRNDDDRRPDGPAAEGDHDVDRHDPRDDDRHDEQHDRRNVHQGKGREGKGNRGSSLRSERAGAGAAEPEPFDRWWEACPHKVGKDDARKAFDRIIRDERATVDELIAGIDAYRRTKPPDRQWCNPATWLNQGRWTDQPADALPLMGGGARTSPANGAAPHRPTSGPASALIGIAAVVNAHREAS</sequence>
<evidence type="ECO:0000313" key="2">
    <source>
        <dbReference type="EMBL" id="RYC29554.1"/>
    </source>
</evidence>
<organism evidence="2 3">
    <name type="scientific">Lichenibacterium minor</name>
    <dbReference type="NCBI Taxonomy" id="2316528"/>
    <lineage>
        <taxon>Bacteria</taxon>
        <taxon>Pseudomonadati</taxon>
        <taxon>Pseudomonadota</taxon>
        <taxon>Alphaproteobacteria</taxon>
        <taxon>Hyphomicrobiales</taxon>
        <taxon>Lichenihabitantaceae</taxon>
        <taxon>Lichenibacterium</taxon>
    </lineage>
</organism>
<dbReference type="Proteomes" id="UP000290759">
    <property type="component" value="Unassembled WGS sequence"/>
</dbReference>
<keyword evidence="3" id="KW-1185">Reference proteome</keyword>
<accession>A0A4V1RU13</accession>
<reference evidence="2 3" key="2">
    <citation type="submission" date="2019-02" db="EMBL/GenBank/DDBJ databases">
        <title>'Lichenibacterium ramalinii' gen. nov. sp. nov., 'Lichenibacterium minor' gen. nov. sp. nov.</title>
        <authorList>
            <person name="Pankratov T."/>
        </authorList>
    </citation>
    <scope>NUCLEOTIDE SEQUENCE [LARGE SCALE GENOMIC DNA]</scope>
    <source>
        <strain evidence="2 3">RmlP026</strain>
    </source>
</reference>
<dbReference type="EMBL" id="QYBB01000048">
    <property type="protein sequence ID" value="RYC29554.1"/>
    <property type="molecule type" value="Genomic_DNA"/>
</dbReference>
<protein>
    <submittedName>
        <fullName evidence="2">DUF1376 domain-containing protein</fullName>
    </submittedName>
</protein>
<dbReference type="AlphaFoldDB" id="A0A4V1RU13"/>
<evidence type="ECO:0000256" key="1">
    <source>
        <dbReference type="SAM" id="MobiDB-lite"/>
    </source>
</evidence>
<dbReference type="OrthoDB" id="7876586at2"/>
<reference evidence="2 3" key="1">
    <citation type="submission" date="2018-12" db="EMBL/GenBank/DDBJ databases">
        <authorList>
            <person name="Grouzdev D.S."/>
            <person name="Krutkina M.S."/>
        </authorList>
    </citation>
    <scope>NUCLEOTIDE SEQUENCE [LARGE SCALE GENOMIC DNA]</scope>
    <source>
        <strain evidence="2 3">RmlP026</strain>
    </source>
</reference>
<feature type="compositionally biased region" description="Basic and acidic residues" evidence="1">
    <location>
        <begin position="138"/>
        <end position="186"/>
    </location>
</feature>
<gene>
    <name evidence="2" type="ORF">D3273_23455</name>
</gene>